<keyword evidence="3" id="KW-1003">Cell membrane</keyword>
<dbReference type="InterPro" id="IPR036737">
    <property type="entry name" value="OmpA-like_sf"/>
</dbReference>
<feature type="compositionally biased region" description="Low complexity" evidence="8">
    <location>
        <begin position="232"/>
        <end position="258"/>
    </location>
</feature>
<accession>A0A934MIE9</accession>
<dbReference type="InterPro" id="IPR050330">
    <property type="entry name" value="Bact_OuterMem_StrucFunc"/>
</dbReference>
<feature type="transmembrane region" description="Helical" evidence="9">
    <location>
        <begin position="21"/>
        <end position="44"/>
    </location>
</feature>
<dbReference type="CDD" id="cd07185">
    <property type="entry name" value="OmpA_C-like"/>
    <property type="match status" value="1"/>
</dbReference>
<evidence type="ECO:0000313" key="12">
    <source>
        <dbReference type="Proteomes" id="UP000609531"/>
    </source>
</evidence>
<comment type="subcellular location">
    <subcellularLocation>
        <location evidence="1">Cell membrane</location>
        <topology evidence="1">Single-pass membrane protein</topology>
    </subcellularLocation>
</comment>
<gene>
    <name evidence="11" type="ORF">JCR33_23535</name>
</gene>
<evidence type="ECO:0000256" key="5">
    <source>
        <dbReference type="ARBA" id="ARBA00022989"/>
    </source>
</evidence>
<dbReference type="InterPro" id="IPR006665">
    <property type="entry name" value="OmpA-like"/>
</dbReference>
<comment type="similarity">
    <text evidence="2">Belongs to the MotB family.</text>
</comment>
<dbReference type="Pfam" id="PF00691">
    <property type="entry name" value="OmpA"/>
    <property type="match status" value="1"/>
</dbReference>
<evidence type="ECO:0000256" key="6">
    <source>
        <dbReference type="ARBA" id="ARBA00023136"/>
    </source>
</evidence>
<keyword evidence="4 9" id="KW-0812">Transmembrane</keyword>
<name>A0A934MIE9_9HYPH</name>
<dbReference type="PROSITE" id="PS51123">
    <property type="entry name" value="OMPA_2"/>
    <property type="match status" value="1"/>
</dbReference>
<organism evidence="11 12">
    <name type="scientific">Acuticoccus mangrovi</name>
    <dbReference type="NCBI Taxonomy" id="2796142"/>
    <lineage>
        <taxon>Bacteria</taxon>
        <taxon>Pseudomonadati</taxon>
        <taxon>Pseudomonadota</taxon>
        <taxon>Alphaproteobacteria</taxon>
        <taxon>Hyphomicrobiales</taxon>
        <taxon>Amorphaceae</taxon>
        <taxon>Acuticoccus</taxon>
    </lineage>
</organism>
<keyword evidence="5 9" id="KW-1133">Transmembrane helix</keyword>
<dbReference type="Gene3D" id="3.30.1330.60">
    <property type="entry name" value="OmpA-like domain"/>
    <property type="match status" value="1"/>
</dbReference>
<feature type="compositionally biased region" description="Gly residues" evidence="8">
    <location>
        <begin position="105"/>
        <end position="116"/>
    </location>
</feature>
<feature type="region of interest" description="Disordered" evidence="8">
    <location>
        <begin position="287"/>
        <end position="307"/>
    </location>
</feature>
<evidence type="ECO:0000313" key="11">
    <source>
        <dbReference type="EMBL" id="MBJ3778693.1"/>
    </source>
</evidence>
<feature type="compositionally biased region" description="Basic and acidic residues" evidence="8">
    <location>
        <begin position="68"/>
        <end position="82"/>
    </location>
</feature>
<dbReference type="AlphaFoldDB" id="A0A934MIE9"/>
<evidence type="ECO:0000256" key="3">
    <source>
        <dbReference type="ARBA" id="ARBA00022475"/>
    </source>
</evidence>
<comment type="caution">
    <text evidence="11">The sequence shown here is derived from an EMBL/GenBank/DDBJ whole genome shotgun (WGS) entry which is preliminary data.</text>
</comment>
<dbReference type="GO" id="GO:0005886">
    <property type="term" value="C:plasma membrane"/>
    <property type="evidence" value="ECO:0007669"/>
    <property type="project" value="UniProtKB-SubCell"/>
</dbReference>
<feature type="domain" description="OmpA-like" evidence="10">
    <location>
        <begin position="337"/>
        <end position="455"/>
    </location>
</feature>
<proteinExistence type="inferred from homology"/>
<dbReference type="PANTHER" id="PTHR30329">
    <property type="entry name" value="STATOR ELEMENT OF FLAGELLAR MOTOR COMPLEX"/>
    <property type="match status" value="1"/>
</dbReference>
<feature type="region of interest" description="Disordered" evidence="8">
    <location>
        <begin position="149"/>
        <end position="263"/>
    </location>
</feature>
<reference evidence="11" key="1">
    <citation type="submission" date="2020-12" db="EMBL/GenBank/DDBJ databases">
        <title>Bacterial taxonomy.</title>
        <authorList>
            <person name="Pan X."/>
        </authorList>
    </citation>
    <scope>NUCLEOTIDE SEQUENCE</scope>
    <source>
        <strain evidence="11">B2012</strain>
    </source>
</reference>
<evidence type="ECO:0000256" key="4">
    <source>
        <dbReference type="ARBA" id="ARBA00022692"/>
    </source>
</evidence>
<dbReference type="InterPro" id="IPR025713">
    <property type="entry name" value="MotB-like_N_dom"/>
</dbReference>
<sequence length="458" mass="47625">MSNEIIVLKRVEEVAEAKKGGVWKIAHADFMTAMMAFFLIMWLVNATDEEIKKSIANYFNPMNLMDAPSDRRGIMDPDKDTRPPASGDEAGKTAGERPLGSDTPGEGGGAGGGGNVEEGNQNKMESAGILEQTDGAEFDDPYAVLASSAVDLSPEDPVSIDVPDSTLGTTGTTSTSDAMRDPFDPAYWQTTSTRAAQSLRPGPSETADVLPPDSAIDAADRRPTEVQPSGHPAPASTTAAADSANAAPPASRAPSDTAGDVGPHSSVAEAVLAAFGDAPETDATDTAVATVPTPSPDAGGSVAAARPDPVAEAANELRSALAGVAADVDVAPGDTTVAISVTDDAAFSMFPIGSSAPTAEAVRLFARVAEVLSQRRGRVVVRGHTDARPFRAGRSDNWVLSFERAHATKEALVANGIDESRIARVEGLADRQPTRPDDPLADENRRIEILYEPDSEAL</sequence>
<evidence type="ECO:0000259" key="10">
    <source>
        <dbReference type="PROSITE" id="PS51123"/>
    </source>
</evidence>
<dbReference type="RefSeq" id="WP_198884596.1">
    <property type="nucleotide sequence ID" value="NZ_JAEKJA010000035.1"/>
</dbReference>
<dbReference type="PANTHER" id="PTHR30329:SF21">
    <property type="entry name" value="LIPOPROTEIN YIAD-RELATED"/>
    <property type="match status" value="1"/>
</dbReference>
<feature type="region of interest" description="Disordered" evidence="8">
    <location>
        <begin position="68"/>
        <end position="120"/>
    </location>
</feature>
<evidence type="ECO:0000256" key="7">
    <source>
        <dbReference type="PROSITE-ProRule" id="PRU00473"/>
    </source>
</evidence>
<feature type="compositionally biased region" description="Low complexity" evidence="8">
    <location>
        <begin position="165"/>
        <end position="176"/>
    </location>
</feature>
<evidence type="ECO:0000256" key="9">
    <source>
        <dbReference type="SAM" id="Phobius"/>
    </source>
</evidence>
<evidence type="ECO:0000256" key="2">
    <source>
        <dbReference type="ARBA" id="ARBA00008914"/>
    </source>
</evidence>
<dbReference type="EMBL" id="JAEKJA010000035">
    <property type="protein sequence ID" value="MBJ3778693.1"/>
    <property type="molecule type" value="Genomic_DNA"/>
</dbReference>
<dbReference type="Proteomes" id="UP000609531">
    <property type="component" value="Unassembled WGS sequence"/>
</dbReference>
<evidence type="ECO:0000256" key="1">
    <source>
        <dbReference type="ARBA" id="ARBA00004162"/>
    </source>
</evidence>
<dbReference type="Pfam" id="PF13677">
    <property type="entry name" value="MotB_plug"/>
    <property type="match status" value="1"/>
</dbReference>
<evidence type="ECO:0000256" key="8">
    <source>
        <dbReference type="SAM" id="MobiDB-lite"/>
    </source>
</evidence>
<keyword evidence="12" id="KW-1185">Reference proteome</keyword>
<keyword evidence="6 7" id="KW-0472">Membrane</keyword>
<dbReference type="SUPFAM" id="SSF103088">
    <property type="entry name" value="OmpA-like"/>
    <property type="match status" value="1"/>
</dbReference>
<protein>
    <submittedName>
        <fullName evidence="11">OmpA family protein</fullName>
    </submittedName>
</protein>